<dbReference type="GO" id="GO:0004449">
    <property type="term" value="F:isocitrate dehydrogenase (NAD+) activity"/>
    <property type="evidence" value="ECO:0007669"/>
    <property type="project" value="TreeGrafter"/>
</dbReference>
<comment type="similarity">
    <text evidence="1">Belongs to the isocitrate and isopropylmalate dehydrogenases family.</text>
</comment>
<dbReference type="InterPro" id="IPR019818">
    <property type="entry name" value="IsoCit/isopropylmalate_DH_CS"/>
</dbReference>
<reference evidence="4" key="1">
    <citation type="journal article" date="2020" name="mSystems">
        <title>Genome- and Community-Level Interaction Insights into Carbon Utilization and Element Cycling Functions of Hydrothermarchaeota in Hydrothermal Sediment.</title>
        <authorList>
            <person name="Zhou Z."/>
            <person name="Liu Y."/>
            <person name="Xu W."/>
            <person name="Pan J."/>
            <person name="Luo Z.H."/>
            <person name="Li M."/>
        </authorList>
    </citation>
    <scope>NUCLEOTIDE SEQUENCE [LARGE SCALE GENOMIC DNA]</scope>
    <source>
        <strain evidence="4">SpSt-780</strain>
    </source>
</reference>
<accession>A0A7C4UBK0</accession>
<dbReference type="EMBL" id="DTHG01000007">
    <property type="protein sequence ID" value="HGW91052.1"/>
    <property type="molecule type" value="Genomic_DNA"/>
</dbReference>
<dbReference type="PROSITE" id="PS00470">
    <property type="entry name" value="IDH_IMDH"/>
    <property type="match status" value="1"/>
</dbReference>
<evidence type="ECO:0000256" key="2">
    <source>
        <dbReference type="ARBA" id="ARBA00023002"/>
    </source>
</evidence>
<dbReference type="Gene3D" id="3.40.718.10">
    <property type="entry name" value="Isopropylmalate Dehydrogenase"/>
    <property type="match status" value="1"/>
</dbReference>
<evidence type="ECO:0000313" key="4">
    <source>
        <dbReference type="EMBL" id="HGW91052.1"/>
    </source>
</evidence>
<dbReference type="GO" id="GO:0051287">
    <property type="term" value="F:NAD binding"/>
    <property type="evidence" value="ECO:0007669"/>
    <property type="project" value="InterPro"/>
</dbReference>
<keyword evidence="2" id="KW-0560">Oxidoreductase</keyword>
<evidence type="ECO:0000256" key="1">
    <source>
        <dbReference type="ARBA" id="ARBA00007769"/>
    </source>
</evidence>
<dbReference type="SMART" id="SM01329">
    <property type="entry name" value="Iso_dh"/>
    <property type="match status" value="1"/>
</dbReference>
<protein>
    <submittedName>
        <fullName evidence="4">Isocitrate/isopropylmalate dehydrogenase family protein</fullName>
    </submittedName>
</protein>
<dbReference type="GO" id="GO:0006099">
    <property type="term" value="P:tricarboxylic acid cycle"/>
    <property type="evidence" value="ECO:0007669"/>
    <property type="project" value="TreeGrafter"/>
</dbReference>
<comment type="caution">
    <text evidence="4">The sequence shown here is derived from an EMBL/GenBank/DDBJ whole genome shotgun (WGS) entry which is preliminary data.</text>
</comment>
<dbReference type="Pfam" id="PF00180">
    <property type="entry name" value="Iso_dh"/>
    <property type="match status" value="1"/>
</dbReference>
<gene>
    <name evidence="4" type="ORF">ENV67_00740</name>
</gene>
<feature type="domain" description="Isopropylmalate dehydrogenase-like" evidence="3">
    <location>
        <begin position="5"/>
        <end position="368"/>
    </location>
</feature>
<dbReference type="GO" id="GO:0006102">
    <property type="term" value="P:isocitrate metabolic process"/>
    <property type="evidence" value="ECO:0007669"/>
    <property type="project" value="TreeGrafter"/>
</dbReference>
<dbReference type="InterPro" id="IPR024084">
    <property type="entry name" value="IsoPropMal-DH-like_dom"/>
</dbReference>
<evidence type="ECO:0000259" key="3">
    <source>
        <dbReference type="SMART" id="SM01329"/>
    </source>
</evidence>
<proteinExistence type="inferred from homology"/>
<name>A0A7C4UBK0_UNCW3</name>
<sequence>MAKYKIGWLPGDGIGKEVMEAARIVLDKLNFDAEYIYGDIGWEFWCKEGDAFPKRTIEMLKNVDAALFGAITSKPAKSAEEELIPELKGKGLVYRSPIVRMRQLFDLYICLRPCKAYEGNPLNYKEGIDLVVFRENTEDLYAGVEFFPVPQELSDTIKKLSKQFEPFMNIPLNEYAISCKINTKKGSERIIKAAFEFARKNKRKKVTVVHKANVVRATDGLFLDIGKEISKEYPEIEFDNANIDALTMWLLKNPFNYDVLVAPNLYGDIISDLCAQMVGGLGFGCSGNIGDKLAVFEPTHGSAPKYAGQYKVNPIATILAAKMMLEWLGEKEYASRVEKAVADVIKEGKVRTYDMGGNNTTIEMAKAIAEKL</sequence>
<dbReference type="PANTHER" id="PTHR11835">
    <property type="entry name" value="DECARBOXYLATING DEHYDROGENASES-ISOCITRATE, ISOPROPYLMALATE, TARTRATE"/>
    <property type="match status" value="1"/>
</dbReference>
<dbReference type="PANTHER" id="PTHR11835:SF34">
    <property type="entry name" value="ISOCITRATE DEHYDROGENASE [NAD] SUBUNIT ALPHA, MITOCHONDRIAL"/>
    <property type="match status" value="1"/>
</dbReference>
<dbReference type="AlphaFoldDB" id="A0A7C4UBK0"/>
<organism evidence="4">
    <name type="scientific">candidate division WOR-3 bacterium</name>
    <dbReference type="NCBI Taxonomy" id="2052148"/>
    <lineage>
        <taxon>Bacteria</taxon>
        <taxon>Bacteria division WOR-3</taxon>
    </lineage>
</organism>
<dbReference type="GO" id="GO:0000287">
    <property type="term" value="F:magnesium ion binding"/>
    <property type="evidence" value="ECO:0007669"/>
    <property type="project" value="InterPro"/>
</dbReference>
<dbReference type="SUPFAM" id="SSF53659">
    <property type="entry name" value="Isocitrate/Isopropylmalate dehydrogenase-like"/>
    <property type="match status" value="1"/>
</dbReference>